<feature type="transmembrane region" description="Helical" evidence="1">
    <location>
        <begin position="118"/>
        <end position="138"/>
    </location>
</feature>
<comment type="caution">
    <text evidence="2">The sequence shown here is derived from an EMBL/GenBank/DDBJ whole genome shotgun (WGS) entry which is preliminary data.</text>
</comment>
<evidence type="ECO:0000313" key="3">
    <source>
        <dbReference type="Proteomes" id="UP000547209"/>
    </source>
</evidence>
<gene>
    <name evidence="2" type="ORF">H7C19_14650</name>
</gene>
<sequence>MSGRGLYRIVAALAAGFVVWTLLNRLVFDPQAASFLSHKTALAHPLRLPVWLRVLDIHIVAACLALLAGALNFSDRLLRNHRLLHRVTGYVYIVSVLAVCVTSGYMAPYATGGRAVSMAFNLMNMAWIAMTVTALVQIRRRRVDKHRRWMVRSYAFCFTNLSIHALTWTLTRLLGLSYEAGYASSVFGTIVLLGLAAELVIRLFFRTPFRLPPAKVDAGA</sequence>
<feature type="transmembrane region" description="Helical" evidence="1">
    <location>
        <begin position="83"/>
        <end position="106"/>
    </location>
</feature>
<dbReference type="InterPro" id="IPR018750">
    <property type="entry name" value="DUF2306_membrane"/>
</dbReference>
<keyword evidence="1" id="KW-1133">Transmembrane helix</keyword>
<dbReference type="EMBL" id="JACJVP010000024">
    <property type="protein sequence ID" value="MBB6671927.1"/>
    <property type="molecule type" value="Genomic_DNA"/>
</dbReference>
<feature type="transmembrane region" description="Helical" evidence="1">
    <location>
        <begin position="182"/>
        <end position="205"/>
    </location>
</feature>
<accession>A0A7X0RQS1</accession>
<keyword evidence="1" id="KW-0472">Membrane</keyword>
<reference evidence="2 3" key="1">
    <citation type="submission" date="2020-08" db="EMBL/GenBank/DDBJ databases">
        <title>Cohnella phylogeny.</title>
        <authorList>
            <person name="Dunlap C."/>
        </authorList>
    </citation>
    <scope>NUCLEOTIDE SEQUENCE [LARGE SCALE GENOMIC DNA]</scope>
    <source>
        <strain evidence="2 3">DSM 28246</strain>
    </source>
</reference>
<feature type="transmembrane region" description="Helical" evidence="1">
    <location>
        <begin position="150"/>
        <end position="170"/>
    </location>
</feature>
<organism evidence="2 3">
    <name type="scientific">Cohnella nanjingensis</name>
    <dbReference type="NCBI Taxonomy" id="1387779"/>
    <lineage>
        <taxon>Bacteria</taxon>
        <taxon>Bacillati</taxon>
        <taxon>Bacillota</taxon>
        <taxon>Bacilli</taxon>
        <taxon>Bacillales</taxon>
        <taxon>Paenibacillaceae</taxon>
        <taxon>Cohnella</taxon>
    </lineage>
</organism>
<keyword evidence="1" id="KW-0812">Transmembrane</keyword>
<evidence type="ECO:0000256" key="1">
    <source>
        <dbReference type="SAM" id="Phobius"/>
    </source>
</evidence>
<name>A0A7X0RQS1_9BACL</name>
<dbReference type="AlphaFoldDB" id="A0A7X0RQS1"/>
<dbReference type="Pfam" id="PF10067">
    <property type="entry name" value="DUF2306"/>
    <property type="match status" value="1"/>
</dbReference>
<proteinExistence type="predicted"/>
<feature type="transmembrane region" description="Helical" evidence="1">
    <location>
        <begin position="7"/>
        <end position="28"/>
    </location>
</feature>
<evidence type="ECO:0000313" key="2">
    <source>
        <dbReference type="EMBL" id="MBB6671927.1"/>
    </source>
</evidence>
<dbReference type="RefSeq" id="WP_185143403.1">
    <property type="nucleotide sequence ID" value="NZ_JACJVP010000024.1"/>
</dbReference>
<dbReference type="Proteomes" id="UP000547209">
    <property type="component" value="Unassembled WGS sequence"/>
</dbReference>
<protein>
    <submittedName>
        <fullName evidence="2">DUF2306 domain-containing protein</fullName>
    </submittedName>
</protein>
<keyword evidence="3" id="KW-1185">Reference proteome</keyword>
<feature type="transmembrane region" description="Helical" evidence="1">
    <location>
        <begin position="48"/>
        <end position="71"/>
    </location>
</feature>